<organism evidence="5 6">
    <name type="scientific">Labrys okinawensis</name>
    <dbReference type="NCBI Taxonomy" id="346911"/>
    <lineage>
        <taxon>Bacteria</taxon>
        <taxon>Pseudomonadati</taxon>
        <taxon>Pseudomonadota</taxon>
        <taxon>Alphaproteobacteria</taxon>
        <taxon>Hyphomicrobiales</taxon>
        <taxon>Xanthobacteraceae</taxon>
        <taxon>Labrys</taxon>
    </lineage>
</organism>
<dbReference type="CDD" id="cd04211">
    <property type="entry name" value="Cupredoxin_like_2"/>
    <property type="match status" value="1"/>
</dbReference>
<dbReference type="AlphaFoldDB" id="A0A2S9Q4L6"/>
<keyword evidence="1" id="KW-0479">Metal-binding</keyword>
<dbReference type="Pfam" id="PF00127">
    <property type="entry name" value="Copper-bind"/>
    <property type="match status" value="1"/>
</dbReference>
<evidence type="ECO:0000313" key="6">
    <source>
        <dbReference type="Proteomes" id="UP000237682"/>
    </source>
</evidence>
<reference evidence="5 6" key="1">
    <citation type="submission" date="2018-02" db="EMBL/GenBank/DDBJ databases">
        <title>Whole genome sequencing of endophytic bacterium.</title>
        <authorList>
            <person name="Eedara R."/>
            <person name="Podile A.R."/>
        </authorList>
    </citation>
    <scope>NUCLEOTIDE SEQUENCE [LARGE SCALE GENOMIC DNA]</scope>
    <source>
        <strain evidence="5 6">RP1T</strain>
    </source>
</reference>
<sequence>MFSKILFAAALALAAGPALADAGHAHGEARAYGEPGDAKKPARTIAITMRETDGKMMFIPSKIEVRQGEQIKFVLRNNGEIDHEIVLATLAENLKHGAEMQKNPDMEHDDPNARRLSPKKTGEMIWKFTKVGEFDFSCLIPGHREAGMTGTIVVTAKTGAF</sequence>
<evidence type="ECO:0000256" key="1">
    <source>
        <dbReference type="ARBA" id="ARBA00022723"/>
    </source>
</evidence>
<dbReference type="EMBL" id="PUEJ01000014">
    <property type="protein sequence ID" value="PRH84296.1"/>
    <property type="molecule type" value="Genomic_DNA"/>
</dbReference>
<dbReference type="Gene3D" id="2.60.40.420">
    <property type="entry name" value="Cupredoxins - blue copper proteins"/>
    <property type="match status" value="1"/>
</dbReference>
<dbReference type="GO" id="GO:0009055">
    <property type="term" value="F:electron transfer activity"/>
    <property type="evidence" value="ECO:0007669"/>
    <property type="project" value="InterPro"/>
</dbReference>
<keyword evidence="2" id="KW-0186">Copper</keyword>
<dbReference type="InterPro" id="IPR050845">
    <property type="entry name" value="Cu-binding_ET"/>
</dbReference>
<dbReference type="InterPro" id="IPR008972">
    <property type="entry name" value="Cupredoxin"/>
</dbReference>
<keyword evidence="6" id="KW-1185">Reference proteome</keyword>
<comment type="caution">
    <text evidence="5">The sequence shown here is derived from an EMBL/GenBank/DDBJ whole genome shotgun (WGS) entry which is preliminary data.</text>
</comment>
<evidence type="ECO:0000259" key="4">
    <source>
        <dbReference type="Pfam" id="PF00127"/>
    </source>
</evidence>
<proteinExistence type="predicted"/>
<keyword evidence="3" id="KW-0732">Signal</keyword>
<dbReference type="Proteomes" id="UP000237682">
    <property type="component" value="Unassembled WGS sequence"/>
</dbReference>
<name>A0A2S9Q4L6_9HYPH</name>
<feature type="signal peptide" evidence="3">
    <location>
        <begin position="1"/>
        <end position="20"/>
    </location>
</feature>
<evidence type="ECO:0000256" key="3">
    <source>
        <dbReference type="SAM" id="SignalP"/>
    </source>
</evidence>
<dbReference type="PROSITE" id="PS00079">
    <property type="entry name" value="MULTICOPPER_OXIDASE1"/>
    <property type="match status" value="1"/>
</dbReference>
<dbReference type="InterPro" id="IPR000923">
    <property type="entry name" value="BlueCu_1"/>
</dbReference>
<dbReference type="SUPFAM" id="SSF49503">
    <property type="entry name" value="Cupredoxins"/>
    <property type="match status" value="1"/>
</dbReference>
<protein>
    <submittedName>
        <fullName evidence="5">Copper resistance protein</fullName>
    </submittedName>
</protein>
<evidence type="ECO:0000256" key="2">
    <source>
        <dbReference type="ARBA" id="ARBA00023008"/>
    </source>
</evidence>
<feature type="domain" description="Blue (type 1) copper" evidence="4">
    <location>
        <begin position="48"/>
        <end position="154"/>
    </location>
</feature>
<gene>
    <name evidence="5" type="ORF">C5L14_27525</name>
</gene>
<dbReference type="RefSeq" id="WP_105865259.1">
    <property type="nucleotide sequence ID" value="NZ_PUEJ01000014.1"/>
</dbReference>
<feature type="chain" id="PRO_5015641305" evidence="3">
    <location>
        <begin position="21"/>
        <end position="161"/>
    </location>
</feature>
<dbReference type="OrthoDB" id="9816061at2"/>
<dbReference type="GO" id="GO:0005507">
    <property type="term" value="F:copper ion binding"/>
    <property type="evidence" value="ECO:0007669"/>
    <property type="project" value="InterPro"/>
</dbReference>
<dbReference type="InterPro" id="IPR033138">
    <property type="entry name" value="Cu_oxidase_CS"/>
</dbReference>
<evidence type="ECO:0000313" key="5">
    <source>
        <dbReference type="EMBL" id="PRH84296.1"/>
    </source>
</evidence>
<accession>A0A2S9Q4L6</accession>
<dbReference type="PANTHER" id="PTHR38439">
    <property type="entry name" value="AURACYANIN-B"/>
    <property type="match status" value="1"/>
</dbReference>
<dbReference type="PANTHER" id="PTHR38439:SF3">
    <property type="entry name" value="COPPER-RESISTANT CUPROPROTEIN COPI"/>
    <property type="match status" value="1"/>
</dbReference>